<feature type="compositionally biased region" description="Basic and acidic residues" evidence="1">
    <location>
        <begin position="96"/>
        <end position="107"/>
    </location>
</feature>
<gene>
    <name evidence="2" type="ORF">UY48_C0003G0107</name>
</gene>
<sequence length="142" mass="15791">MNSDALKEVFSDQLRQIQAQKNGSDTITITLSGKAFHALMRQQFSTDQNGVFLVGKDGGLIPRDVDWGRGSSVQIVNFAAGVVELQQTIVRVMVERQKEKTSHDSRAVDGNIPSPPNPEREQHRDHPERDVSQRASPVEKNS</sequence>
<proteinExistence type="predicted"/>
<dbReference type="Proteomes" id="UP000034588">
    <property type="component" value="Unassembled WGS sequence"/>
</dbReference>
<reference evidence="2 3" key="1">
    <citation type="journal article" date="2015" name="Nature">
        <title>rRNA introns, odd ribosomes, and small enigmatic genomes across a large radiation of phyla.</title>
        <authorList>
            <person name="Brown C.T."/>
            <person name="Hug L.A."/>
            <person name="Thomas B.C."/>
            <person name="Sharon I."/>
            <person name="Castelle C.J."/>
            <person name="Singh A."/>
            <person name="Wilkins M.J."/>
            <person name="Williams K.H."/>
            <person name="Banfield J.F."/>
        </authorList>
    </citation>
    <scope>NUCLEOTIDE SEQUENCE [LARGE SCALE GENOMIC DNA]</scope>
</reference>
<evidence type="ECO:0000313" key="2">
    <source>
        <dbReference type="EMBL" id="KKW13285.1"/>
    </source>
</evidence>
<comment type="caution">
    <text evidence="2">The sequence shown here is derived from an EMBL/GenBank/DDBJ whole genome shotgun (WGS) entry which is preliminary data.</text>
</comment>
<feature type="compositionally biased region" description="Basic and acidic residues" evidence="1">
    <location>
        <begin position="118"/>
        <end position="132"/>
    </location>
</feature>
<protein>
    <submittedName>
        <fullName evidence="2">Uncharacterized protein</fullName>
    </submittedName>
</protein>
<evidence type="ECO:0000256" key="1">
    <source>
        <dbReference type="SAM" id="MobiDB-lite"/>
    </source>
</evidence>
<evidence type="ECO:0000313" key="3">
    <source>
        <dbReference type="Proteomes" id="UP000034588"/>
    </source>
</evidence>
<accession>A0A0G1W3Y8</accession>
<name>A0A0G1W3Y8_9BACT</name>
<organism evidence="2 3">
    <name type="scientific">Candidatus Gottesmanbacteria bacterium GW2011_GWB1_49_7</name>
    <dbReference type="NCBI Taxonomy" id="1618448"/>
    <lineage>
        <taxon>Bacteria</taxon>
        <taxon>Candidatus Gottesmaniibacteriota</taxon>
    </lineage>
</organism>
<feature type="compositionally biased region" description="Polar residues" evidence="1">
    <location>
        <begin position="133"/>
        <end position="142"/>
    </location>
</feature>
<dbReference type="EMBL" id="LCQD01000003">
    <property type="protein sequence ID" value="KKW13285.1"/>
    <property type="molecule type" value="Genomic_DNA"/>
</dbReference>
<feature type="region of interest" description="Disordered" evidence="1">
    <location>
        <begin position="96"/>
        <end position="142"/>
    </location>
</feature>
<dbReference type="AlphaFoldDB" id="A0A0G1W3Y8"/>